<evidence type="ECO:0000259" key="3">
    <source>
        <dbReference type="PROSITE" id="PS50041"/>
    </source>
</evidence>
<evidence type="ECO:0000256" key="2">
    <source>
        <dbReference type="SAM" id="SignalP"/>
    </source>
</evidence>
<gene>
    <name evidence="4" type="primary">Dyak\GE19423</name>
    <name evidence="4" type="synonym">dyak_GLEANR_3197</name>
    <name evidence="4" type="synonym">GE19423</name>
    <name evidence="4" type="ORF">Dyak_GE19423</name>
</gene>
<dbReference type="InterPro" id="IPR001304">
    <property type="entry name" value="C-type_lectin-like"/>
</dbReference>
<proteinExistence type="predicted"/>
<feature type="chain" id="PRO_5006402701" evidence="2">
    <location>
        <begin position="18"/>
        <end position="176"/>
    </location>
</feature>
<dbReference type="PhylomeDB" id="A0A0R1DN49"/>
<protein>
    <submittedName>
        <fullName evidence="4">Uncharacterized protein, isoform B</fullName>
    </submittedName>
</protein>
<dbReference type="Pfam" id="PF00059">
    <property type="entry name" value="Lectin_C"/>
    <property type="match status" value="1"/>
</dbReference>
<dbReference type="InterPro" id="IPR018378">
    <property type="entry name" value="C-type_lectin_CS"/>
</dbReference>
<dbReference type="PROSITE" id="PS00615">
    <property type="entry name" value="C_TYPE_LECTIN_1"/>
    <property type="match status" value="1"/>
</dbReference>
<dbReference type="CDD" id="cd00037">
    <property type="entry name" value="CLECT"/>
    <property type="match status" value="1"/>
</dbReference>
<dbReference type="SMR" id="A0A0R1DN49"/>
<accession>A0A0R1DN49</accession>
<name>A0A0R1DN49_DROYA</name>
<dbReference type="SMART" id="SM00034">
    <property type="entry name" value="CLECT"/>
    <property type="match status" value="1"/>
</dbReference>
<dbReference type="EMBL" id="CM000157">
    <property type="protein sequence ID" value="KRJ98709.1"/>
    <property type="molecule type" value="Genomic_DNA"/>
</dbReference>
<evidence type="ECO:0000256" key="1">
    <source>
        <dbReference type="ARBA" id="ARBA00023157"/>
    </source>
</evidence>
<feature type="domain" description="C-type lectin" evidence="3">
    <location>
        <begin position="36"/>
        <end position="160"/>
    </location>
</feature>
<evidence type="ECO:0000313" key="4">
    <source>
        <dbReference type="EMBL" id="KRJ98709.1"/>
    </source>
</evidence>
<keyword evidence="2" id="KW-0732">Signal</keyword>
<dbReference type="InterPro" id="IPR016187">
    <property type="entry name" value="CTDL_fold"/>
</dbReference>
<dbReference type="InterPro" id="IPR016186">
    <property type="entry name" value="C-type_lectin-like/link_sf"/>
</dbReference>
<feature type="signal peptide" evidence="2">
    <location>
        <begin position="1"/>
        <end position="17"/>
    </location>
</feature>
<dbReference type="OrthoDB" id="418245at2759"/>
<sequence length="176" mass="20326">MVTILFIFCSLPFLVLASSNSNNTDLALHPKCSPLLQCDAYFSVAGFAEVNWLEANYICNRVGAVLATVRNNEQHQLMLYYVNKKERLFGNRTFWLGATNLVDRSYFWTWMSTGVPVTYAQWSKREPKSDRTGEDACLVLGTDNFWHSEPCQRKHNFICENVCQLNYTSLDKRVYI</sequence>
<organism evidence="4 5">
    <name type="scientific">Drosophila yakuba</name>
    <name type="common">Fruit fly</name>
    <dbReference type="NCBI Taxonomy" id="7245"/>
    <lineage>
        <taxon>Eukaryota</taxon>
        <taxon>Metazoa</taxon>
        <taxon>Ecdysozoa</taxon>
        <taxon>Arthropoda</taxon>
        <taxon>Hexapoda</taxon>
        <taxon>Insecta</taxon>
        <taxon>Pterygota</taxon>
        <taxon>Neoptera</taxon>
        <taxon>Endopterygota</taxon>
        <taxon>Diptera</taxon>
        <taxon>Brachycera</taxon>
        <taxon>Muscomorpha</taxon>
        <taxon>Ephydroidea</taxon>
        <taxon>Drosophilidae</taxon>
        <taxon>Drosophila</taxon>
        <taxon>Sophophora</taxon>
    </lineage>
</organism>
<dbReference type="Gene3D" id="3.10.100.10">
    <property type="entry name" value="Mannose-Binding Protein A, subunit A"/>
    <property type="match status" value="1"/>
</dbReference>
<dbReference type="SUPFAM" id="SSF56436">
    <property type="entry name" value="C-type lectin-like"/>
    <property type="match status" value="1"/>
</dbReference>
<reference evidence="4 5" key="2">
    <citation type="journal article" date="2007" name="PLoS Biol.">
        <title>Principles of genome evolution in the Drosophila melanogaster species group.</title>
        <authorList>
            <person name="Ranz J.M."/>
            <person name="Maurin D."/>
            <person name="Chan Y.S."/>
            <person name="von Grotthuss M."/>
            <person name="Hillier L.W."/>
            <person name="Roote J."/>
            <person name="Ashburner M."/>
            <person name="Bergman C.M."/>
        </authorList>
    </citation>
    <scope>NUCLEOTIDE SEQUENCE [LARGE SCALE GENOMIC DNA]</scope>
    <source>
        <strain evidence="5">Tai18E2 / Tucson 14021-0261.01</strain>
    </source>
</reference>
<reference evidence="4 5" key="1">
    <citation type="journal article" date="2007" name="Nature">
        <title>Evolution of genes and genomes on the Drosophila phylogeny.</title>
        <authorList>
            <consortium name="Drosophila 12 Genomes Consortium"/>
            <person name="Clark A.G."/>
            <person name="Eisen M.B."/>
            <person name="Smith D.R."/>
            <person name="Bergman C.M."/>
            <person name="Oliver B."/>
            <person name="Markow T.A."/>
            <person name="Kaufman T.C."/>
            <person name="Kellis M."/>
            <person name="Gelbart W."/>
            <person name="Iyer V.N."/>
            <person name="Pollard D.A."/>
            <person name="Sackton T.B."/>
            <person name="Larracuente A.M."/>
            <person name="Singh N.D."/>
            <person name="Abad J.P."/>
            <person name="Abt D.N."/>
            <person name="Adryan B."/>
            <person name="Aguade M."/>
            <person name="Akashi H."/>
            <person name="Anderson W.W."/>
            <person name="Aquadro C.F."/>
            <person name="Ardell D.H."/>
            <person name="Arguello R."/>
            <person name="Artieri C.G."/>
            <person name="Barbash D.A."/>
            <person name="Barker D."/>
            <person name="Barsanti P."/>
            <person name="Batterham P."/>
            <person name="Batzoglou S."/>
            <person name="Begun D."/>
            <person name="Bhutkar A."/>
            <person name="Blanco E."/>
            <person name="Bosak S.A."/>
            <person name="Bradley R.K."/>
            <person name="Brand A.D."/>
            <person name="Brent M.R."/>
            <person name="Brooks A.N."/>
            <person name="Brown R.H."/>
            <person name="Butlin R.K."/>
            <person name="Caggese C."/>
            <person name="Calvi B.R."/>
            <person name="Bernardo de Carvalho A."/>
            <person name="Caspi A."/>
            <person name="Castrezana S."/>
            <person name="Celniker S.E."/>
            <person name="Chang J.L."/>
            <person name="Chapple C."/>
            <person name="Chatterji S."/>
            <person name="Chinwalla A."/>
            <person name="Civetta A."/>
            <person name="Clifton S.W."/>
            <person name="Comeron J.M."/>
            <person name="Costello J.C."/>
            <person name="Coyne J.A."/>
            <person name="Daub J."/>
            <person name="David R.G."/>
            <person name="Delcher A.L."/>
            <person name="Delehaunty K."/>
            <person name="Do C.B."/>
            <person name="Ebling H."/>
            <person name="Edwards K."/>
            <person name="Eickbush T."/>
            <person name="Evans J.D."/>
            <person name="Filipski A."/>
            <person name="Findeiss S."/>
            <person name="Freyhult E."/>
            <person name="Fulton L."/>
            <person name="Fulton R."/>
            <person name="Garcia A.C."/>
            <person name="Gardiner A."/>
            <person name="Garfield D.A."/>
            <person name="Garvin B.E."/>
            <person name="Gibson G."/>
            <person name="Gilbert D."/>
            <person name="Gnerre S."/>
            <person name="Godfrey J."/>
            <person name="Good R."/>
            <person name="Gotea V."/>
            <person name="Gravely B."/>
            <person name="Greenberg A.J."/>
            <person name="Griffiths-Jones S."/>
            <person name="Gross S."/>
            <person name="Guigo R."/>
            <person name="Gustafson E.A."/>
            <person name="Haerty W."/>
            <person name="Hahn M.W."/>
            <person name="Halligan D.L."/>
            <person name="Halpern A.L."/>
            <person name="Halter G.M."/>
            <person name="Han M.V."/>
            <person name="Heger A."/>
            <person name="Hillier L."/>
            <person name="Hinrichs A.S."/>
            <person name="Holmes I."/>
            <person name="Hoskins R.A."/>
            <person name="Hubisz M.J."/>
            <person name="Hultmark D."/>
            <person name="Huntley M.A."/>
            <person name="Jaffe D.B."/>
            <person name="Jagadeeshan S."/>
            <person name="Jeck W.R."/>
            <person name="Johnson J."/>
            <person name="Jones C.D."/>
            <person name="Jordan W.C."/>
            <person name="Karpen G.H."/>
            <person name="Kataoka E."/>
            <person name="Keightley P.D."/>
            <person name="Kheradpour P."/>
            <person name="Kirkness E.F."/>
            <person name="Koerich L.B."/>
            <person name="Kristiansen K."/>
            <person name="Kudrna D."/>
            <person name="Kulathinal R.J."/>
            <person name="Kumar S."/>
            <person name="Kwok R."/>
            <person name="Lander E."/>
            <person name="Langley C.H."/>
            <person name="Lapoint R."/>
            <person name="Lazzaro B.P."/>
            <person name="Lee S.J."/>
            <person name="Levesque L."/>
            <person name="Li R."/>
            <person name="Lin C.F."/>
            <person name="Lin M.F."/>
            <person name="Lindblad-Toh K."/>
            <person name="Llopart A."/>
            <person name="Long M."/>
            <person name="Low L."/>
            <person name="Lozovsky E."/>
            <person name="Lu J."/>
            <person name="Luo M."/>
            <person name="Machado C.A."/>
            <person name="Makalowski W."/>
            <person name="Marzo M."/>
            <person name="Matsuda M."/>
            <person name="Matzkin L."/>
            <person name="McAllister B."/>
            <person name="McBride C.S."/>
            <person name="McKernan B."/>
            <person name="McKernan K."/>
            <person name="Mendez-Lago M."/>
            <person name="Minx P."/>
            <person name="Mollenhauer M.U."/>
            <person name="Montooth K."/>
            <person name="Mount S.M."/>
            <person name="Mu X."/>
            <person name="Myers E."/>
            <person name="Negre B."/>
            <person name="Newfeld S."/>
            <person name="Nielsen R."/>
            <person name="Noor M.A."/>
            <person name="O'Grady P."/>
            <person name="Pachter L."/>
            <person name="Papaceit M."/>
            <person name="Parisi M.J."/>
            <person name="Parisi M."/>
            <person name="Parts L."/>
            <person name="Pedersen J.S."/>
            <person name="Pesole G."/>
            <person name="Phillippy A.M."/>
            <person name="Ponting C.P."/>
            <person name="Pop M."/>
            <person name="Porcelli D."/>
            <person name="Powell J.R."/>
            <person name="Prohaska S."/>
            <person name="Pruitt K."/>
            <person name="Puig M."/>
            <person name="Quesneville H."/>
            <person name="Ram K.R."/>
            <person name="Rand D."/>
            <person name="Rasmussen M.D."/>
            <person name="Reed L.K."/>
            <person name="Reenan R."/>
            <person name="Reily A."/>
            <person name="Remington K.A."/>
            <person name="Rieger T.T."/>
            <person name="Ritchie M.G."/>
            <person name="Robin C."/>
            <person name="Rogers Y.H."/>
            <person name="Rohde C."/>
            <person name="Rozas J."/>
            <person name="Rubenfield M.J."/>
            <person name="Ruiz A."/>
            <person name="Russo S."/>
            <person name="Salzberg S.L."/>
            <person name="Sanchez-Gracia A."/>
            <person name="Saranga D.J."/>
            <person name="Sato H."/>
            <person name="Schaeffer S.W."/>
            <person name="Schatz M.C."/>
            <person name="Schlenke T."/>
            <person name="Schwartz R."/>
            <person name="Segarra C."/>
            <person name="Singh R.S."/>
            <person name="Sirot L."/>
            <person name="Sirota M."/>
            <person name="Sisneros N.B."/>
            <person name="Smith C.D."/>
            <person name="Smith T.F."/>
            <person name="Spieth J."/>
            <person name="Stage D.E."/>
            <person name="Stark A."/>
            <person name="Stephan W."/>
            <person name="Strausberg R.L."/>
            <person name="Strempel S."/>
            <person name="Sturgill D."/>
            <person name="Sutton G."/>
            <person name="Sutton G.G."/>
            <person name="Tao W."/>
            <person name="Teichmann S."/>
            <person name="Tobari Y.N."/>
            <person name="Tomimura Y."/>
            <person name="Tsolas J.M."/>
            <person name="Valente V.L."/>
            <person name="Venter E."/>
            <person name="Venter J.C."/>
            <person name="Vicario S."/>
            <person name="Vieira F.G."/>
            <person name="Vilella A.J."/>
            <person name="Villasante A."/>
            <person name="Walenz B."/>
            <person name="Wang J."/>
            <person name="Wasserman M."/>
            <person name="Watts T."/>
            <person name="Wilson D."/>
            <person name="Wilson R.K."/>
            <person name="Wing R.A."/>
            <person name="Wolfner M.F."/>
            <person name="Wong A."/>
            <person name="Wong G.K."/>
            <person name="Wu C.I."/>
            <person name="Wu G."/>
            <person name="Yamamoto D."/>
            <person name="Yang H.P."/>
            <person name="Yang S.P."/>
            <person name="Yorke J.A."/>
            <person name="Yoshida K."/>
            <person name="Zdobnov E."/>
            <person name="Zhang P."/>
            <person name="Zhang Y."/>
            <person name="Zimin A.V."/>
            <person name="Baldwin J."/>
            <person name="Abdouelleil A."/>
            <person name="Abdulkadir J."/>
            <person name="Abebe A."/>
            <person name="Abera B."/>
            <person name="Abreu J."/>
            <person name="Acer S.C."/>
            <person name="Aftuck L."/>
            <person name="Alexander A."/>
            <person name="An P."/>
            <person name="Anderson E."/>
            <person name="Anderson S."/>
            <person name="Arachi H."/>
            <person name="Azer M."/>
            <person name="Bachantsang P."/>
            <person name="Barry A."/>
            <person name="Bayul T."/>
            <person name="Berlin A."/>
            <person name="Bessette D."/>
            <person name="Bloom T."/>
            <person name="Blye J."/>
            <person name="Boguslavskiy L."/>
            <person name="Bonnet C."/>
            <person name="Boukhgalter B."/>
            <person name="Bourzgui I."/>
            <person name="Brown A."/>
            <person name="Cahill P."/>
            <person name="Channer S."/>
            <person name="Cheshatsang Y."/>
            <person name="Chuda L."/>
            <person name="Citroen M."/>
            <person name="Collymore A."/>
            <person name="Cooke P."/>
            <person name="Costello M."/>
            <person name="D'Aco K."/>
            <person name="Daza R."/>
            <person name="De Haan G."/>
            <person name="DeGray S."/>
            <person name="DeMaso C."/>
            <person name="Dhargay N."/>
            <person name="Dooley K."/>
            <person name="Dooley E."/>
            <person name="Doricent M."/>
            <person name="Dorje P."/>
            <person name="Dorjee K."/>
            <person name="Dupes A."/>
            <person name="Elong R."/>
            <person name="Falk J."/>
            <person name="Farina A."/>
            <person name="Faro S."/>
            <person name="Ferguson D."/>
            <person name="Fisher S."/>
            <person name="Foley C.D."/>
            <person name="Franke A."/>
            <person name="Friedrich D."/>
            <person name="Gadbois L."/>
            <person name="Gearin G."/>
            <person name="Gearin C.R."/>
            <person name="Giannoukos G."/>
            <person name="Goode T."/>
            <person name="Graham J."/>
            <person name="Grandbois E."/>
            <person name="Grewal S."/>
            <person name="Gyaltsen K."/>
            <person name="Hafez N."/>
            <person name="Hagos B."/>
            <person name="Hall J."/>
            <person name="Henson C."/>
            <person name="Hollinger A."/>
            <person name="Honan T."/>
            <person name="Huard M.D."/>
            <person name="Hughes L."/>
            <person name="Hurhula B."/>
            <person name="Husby M.E."/>
            <person name="Kamat A."/>
            <person name="Kanga B."/>
            <person name="Kashin S."/>
            <person name="Khazanovich D."/>
            <person name="Kisner P."/>
            <person name="Lance K."/>
            <person name="Lara M."/>
            <person name="Lee W."/>
            <person name="Lennon N."/>
            <person name="Letendre F."/>
            <person name="LeVine R."/>
            <person name="Lipovsky A."/>
            <person name="Liu X."/>
            <person name="Liu J."/>
            <person name="Liu S."/>
            <person name="Lokyitsang T."/>
            <person name="Lokyitsang Y."/>
            <person name="Lubonja R."/>
            <person name="Lui A."/>
            <person name="MacDonald P."/>
            <person name="Magnisalis V."/>
            <person name="Maru K."/>
            <person name="Matthews C."/>
            <person name="McCusker W."/>
            <person name="McDonough S."/>
            <person name="Mehta T."/>
            <person name="Meldrim J."/>
            <person name="Meneus L."/>
            <person name="Mihai O."/>
            <person name="Mihalev A."/>
            <person name="Mihova T."/>
            <person name="Mittelman R."/>
            <person name="Mlenga V."/>
            <person name="Montmayeur A."/>
            <person name="Mulrain L."/>
            <person name="Navidi A."/>
            <person name="Naylor J."/>
            <person name="Negash T."/>
            <person name="Nguyen T."/>
            <person name="Nguyen N."/>
            <person name="Nicol R."/>
            <person name="Norbu C."/>
            <person name="Norbu N."/>
            <person name="Novod N."/>
            <person name="O'Neill B."/>
            <person name="Osman S."/>
            <person name="Markiewicz E."/>
            <person name="Oyono O.L."/>
            <person name="Patti C."/>
            <person name="Phunkhang P."/>
            <person name="Pierre F."/>
            <person name="Priest M."/>
            <person name="Raghuraman S."/>
            <person name="Rege F."/>
            <person name="Reyes R."/>
            <person name="Rise C."/>
            <person name="Rogov P."/>
            <person name="Ross K."/>
            <person name="Ryan E."/>
            <person name="Settipalli S."/>
            <person name="Shea T."/>
            <person name="Sherpa N."/>
            <person name="Shi L."/>
            <person name="Shih D."/>
            <person name="Sparrow T."/>
            <person name="Spaulding J."/>
            <person name="Stalker J."/>
            <person name="Stange-Thomann N."/>
            <person name="Stavropoulos S."/>
            <person name="Stone C."/>
            <person name="Strader C."/>
            <person name="Tesfaye S."/>
            <person name="Thomson T."/>
            <person name="Thoulutsang Y."/>
            <person name="Thoulutsang D."/>
            <person name="Topham K."/>
            <person name="Topping I."/>
            <person name="Tsamla T."/>
            <person name="Vassiliev H."/>
            <person name="Vo A."/>
            <person name="Wangchuk T."/>
            <person name="Wangdi T."/>
            <person name="Weiand M."/>
            <person name="Wilkinson J."/>
            <person name="Wilson A."/>
            <person name="Yadav S."/>
            <person name="Young G."/>
            <person name="Yu Q."/>
            <person name="Zembek L."/>
            <person name="Zhong D."/>
            <person name="Zimmer A."/>
            <person name="Zwirko Z."/>
            <person name="Jaffe D.B."/>
            <person name="Alvarez P."/>
            <person name="Brockman W."/>
            <person name="Butler J."/>
            <person name="Chin C."/>
            <person name="Gnerre S."/>
            <person name="Grabherr M."/>
            <person name="Kleber M."/>
            <person name="Mauceli E."/>
            <person name="MacCallum I."/>
        </authorList>
    </citation>
    <scope>NUCLEOTIDE SEQUENCE [LARGE SCALE GENOMIC DNA]</scope>
    <source>
        <strain evidence="5">Tai18E2 / Tucson 14021-0261.01</strain>
    </source>
</reference>
<keyword evidence="1" id="KW-1015">Disulfide bond</keyword>
<dbReference type="OMA" id="NFICENV"/>
<evidence type="ECO:0000313" key="5">
    <source>
        <dbReference type="Proteomes" id="UP000002282"/>
    </source>
</evidence>
<dbReference type="InterPro" id="IPR050111">
    <property type="entry name" value="C-type_lectin/snaclec_domain"/>
</dbReference>
<dbReference type="eggNOG" id="KOG4297">
    <property type="taxonomic scope" value="Eukaryota"/>
</dbReference>
<dbReference type="Proteomes" id="UP000002282">
    <property type="component" value="Chromosome 2L"/>
</dbReference>
<dbReference type="PANTHER" id="PTHR22803">
    <property type="entry name" value="MANNOSE, PHOSPHOLIPASE, LECTIN RECEPTOR RELATED"/>
    <property type="match status" value="1"/>
</dbReference>
<keyword evidence="5" id="KW-1185">Reference proteome</keyword>
<dbReference type="PROSITE" id="PS50041">
    <property type="entry name" value="C_TYPE_LECTIN_2"/>
    <property type="match status" value="1"/>
</dbReference>
<dbReference type="AlphaFoldDB" id="A0A0R1DN49"/>